<dbReference type="EMBL" id="GDID01001992">
    <property type="protein sequence ID" value="JAP94614.1"/>
    <property type="molecule type" value="Transcribed_RNA"/>
</dbReference>
<gene>
    <name evidence="2" type="ORF">TPC1_12668</name>
</gene>
<dbReference type="Pfam" id="PF08718">
    <property type="entry name" value="GLTP"/>
    <property type="match status" value="1"/>
</dbReference>
<proteinExistence type="predicted"/>
<feature type="domain" description="Glycolipid transfer protein" evidence="1">
    <location>
        <begin position="76"/>
        <end position="133"/>
    </location>
</feature>
<organism evidence="2">
    <name type="scientific">Trepomonas sp. PC1</name>
    <dbReference type="NCBI Taxonomy" id="1076344"/>
    <lineage>
        <taxon>Eukaryota</taxon>
        <taxon>Metamonada</taxon>
        <taxon>Diplomonadida</taxon>
        <taxon>Hexamitidae</taxon>
        <taxon>Hexamitinae</taxon>
        <taxon>Trepomonas</taxon>
    </lineage>
</organism>
<feature type="non-terminal residue" evidence="2">
    <location>
        <position position="156"/>
    </location>
</feature>
<dbReference type="InterPro" id="IPR014830">
    <property type="entry name" value="Glycolipid_transfer_prot_dom"/>
</dbReference>
<dbReference type="AlphaFoldDB" id="A0A146KFF4"/>
<dbReference type="GO" id="GO:0120013">
    <property type="term" value="F:lipid transfer activity"/>
    <property type="evidence" value="ECO:0007669"/>
    <property type="project" value="InterPro"/>
</dbReference>
<dbReference type="GO" id="GO:0005737">
    <property type="term" value="C:cytoplasm"/>
    <property type="evidence" value="ECO:0007669"/>
    <property type="project" value="InterPro"/>
</dbReference>
<dbReference type="SUPFAM" id="SSF110004">
    <property type="entry name" value="Glycolipid transfer protein, GLTP"/>
    <property type="match status" value="1"/>
</dbReference>
<evidence type="ECO:0000313" key="2">
    <source>
        <dbReference type="EMBL" id="JAP94614.1"/>
    </source>
</evidence>
<protein>
    <submittedName>
        <fullName evidence="2">Glycolipid transfer protein (GLTP) domain-containing protein</fullName>
    </submittedName>
</protein>
<evidence type="ECO:0000259" key="1">
    <source>
        <dbReference type="Pfam" id="PF08718"/>
    </source>
</evidence>
<dbReference type="InterPro" id="IPR036497">
    <property type="entry name" value="GLTP_sf"/>
</dbReference>
<reference evidence="2" key="1">
    <citation type="submission" date="2015-07" db="EMBL/GenBank/DDBJ databases">
        <title>Adaptation to a free-living lifestyle via gene acquisitions in the diplomonad Trepomonas sp. PC1.</title>
        <authorList>
            <person name="Xu F."/>
            <person name="Jerlstrom-Hultqvist J."/>
            <person name="Kolisko M."/>
            <person name="Simpson A.G.B."/>
            <person name="Roger A.J."/>
            <person name="Svard S.G."/>
            <person name="Andersson J.O."/>
        </authorList>
    </citation>
    <scope>NUCLEOTIDE SEQUENCE</scope>
    <source>
        <strain evidence="2">PC1</strain>
    </source>
</reference>
<dbReference type="Gene3D" id="1.10.3520.10">
    <property type="entry name" value="Glycolipid transfer protein"/>
    <property type="match status" value="1"/>
</dbReference>
<accession>A0A146KFF4</accession>
<sequence>PMLSKAVKMIESFQTYNKTQTIDHYAVALEAMLNLIKSLNMKILYPVVQDLTSNIAKVRCANVEIQKIGIEWGTYTVQFFTQFLCLVVNEKLEPQDAAHIAYSAILHRHHNFAQKLLFHGVFKMMPSKQAFCEDQQINLNSNVEQIFANFKLCSDQ</sequence>
<name>A0A146KFF4_9EUKA</name>
<feature type="non-terminal residue" evidence="2">
    <location>
        <position position="1"/>
    </location>
</feature>